<keyword evidence="6 7" id="KW-0472">Membrane</keyword>
<accession>A0A165AGW6</accession>
<evidence type="ECO:0000256" key="3">
    <source>
        <dbReference type="ARBA" id="ARBA00022692"/>
    </source>
</evidence>
<evidence type="ECO:0000313" key="8">
    <source>
        <dbReference type="EMBL" id="KZS98978.1"/>
    </source>
</evidence>
<gene>
    <name evidence="8" type="ORF">SISNIDRAFT_480565</name>
</gene>
<dbReference type="GO" id="GO:0016020">
    <property type="term" value="C:membrane"/>
    <property type="evidence" value="ECO:0007669"/>
    <property type="project" value="UniProtKB-SubCell"/>
</dbReference>
<evidence type="ECO:0000256" key="7">
    <source>
        <dbReference type="SAM" id="Phobius"/>
    </source>
</evidence>
<feature type="transmembrane region" description="Helical" evidence="7">
    <location>
        <begin position="42"/>
        <end position="60"/>
    </location>
</feature>
<keyword evidence="5" id="KW-0406">Ion transport</keyword>
<keyword evidence="3 7" id="KW-0812">Transmembrane</keyword>
<keyword evidence="2" id="KW-0813">Transport</keyword>
<evidence type="ECO:0000256" key="5">
    <source>
        <dbReference type="ARBA" id="ARBA00023065"/>
    </source>
</evidence>
<dbReference type="EMBL" id="KV419394">
    <property type="protein sequence ID" value="KZS98978.1"/>
    <property type="molecule type" value="Genomic_DNA"/>
</dbReference>
<dbReference type="OrthoDB" id="1368at2759"/>
<evidence type="ECO:0000256" key="6">
    <source>
        <dbReference type="ARBA" id="ARBA00023136"/>
    </source>
</evidence>
<protein>
    <submittedName>
        <fullName evidence="8">UPF0187-domain-containing protein</fullName>
    </submittedName>
</protein>
<dbReference type="Pfam" id="PF25539">
    <property type="entry name" value="Bestrophin_2"/>
    <property type="match status" value="2"/>
</dbReference>
<evidence type="ECO:0000256" key="1">
    <source>
        <dbReference type="ARBA" id="ARBA00004141"/>
    </source>
</evidence>
<dbReference type="PANTHER" id="PTHR33281:SF21">
    <property type="entry name" value="MEMBRANE PROTEIN"/>
    <property type="match status" value="1"/>
</dbReference>
<feature type="transmembrane region" description="Helical" evidence="7">
    <location>
        <begin position="66"/>
        <end position="86"/>
    </location>
</feature>
<keyword evidence="4 7" id="KW-1133">Transmembrane helix</keyword>
<organism evidence="8 9">
    <name type="scientific">Sistotremastrum niveocremeum HHB9708</name>
    <dbReference type="NCBI Taxonomy" id="1314777"/>
    <lineage>
        <taxon>Eukaryota</taxon>
        <taxon>Fungi</taxon>
        <taxon>Dikarya</taxon>
        <taxon>Basidiomycota</taxon>
        <taxon>Agaricomycotina</taxon>
        <taxon>Agaricomycetes</taxon>
        <taxon>Sistotremastrales</taxon>
        <taxon>Sistotremastraceae</taxon>
        <taxon>Sertulicium</taxon>
        <taxon>Sertulicium niveocremeum</taxon>
    </lineage>
</organism>
<evidence type="ECO:0000313" key="9">
    <source>
        <dbReference type="Proteomes" id="UP000076722"/>
    </source>
</evidence>
<evidence type="ECO:0000256" key="2">
    <source>
        <dbReference type="ARBA" id="ARBA00022448"/>
    </source>
</evidence>
<sequence>MSALKSVSSLGTILKPPSREHLRKYSWLPDVLRIEGSILGRIIGPVLTVTVFASLVAYAHHLKYPVTLTNSVVPLLAVVVGLILVFRNSTSYDRYYEGRKDFGTMSSNIRNLSRLIWINVCLPPSPEERPKLFSSSTPKGLDGMSKSSIRTEKIRAIKLCVSYAFAVKHSLRGDDDVEHEDYQGILPQDILRLGHSGLPSSYNEDHIATPQTPTAHSQMPIVHAHTPHESDPLLGPQFRTVEFHPYAEQGAFPLPLLIAHELNRVIFSFKRRGLLNNVGPAGSNAMFQLIQSMVDMLSAMERVSDTPIPISYGIHLKQCVTLYLFSLPFTLVSDLSWSMIPVVTVVAFTLMGIEGIANEIENPFGTDHCDLPLDALCNELKAEMDYLTERLPEGGDF</sequence>
<dbReference type="GO" id="GO:0005254">
    <property type="term" value="F:chloride channel activity"/>
    <property type="evidence" value="ECO:0007669"/>
    <property type="project" value="InterPro"/>
</dbReference>
<name>A0A165AGW6_9AGAM</name>
<reference evidence="8 9" key="1">
    <citation type="journal article" date="2016" name="Mol. Biol. Evol.">
        <title>Comparative Genomics of Early-Diverging Mushroom-Forming Fungi Provides Insights into the Origins of Lignocellulose Decay Capabilities.</title>
        <authorList>
            <person name="Nagy L.G."/>
            <person name="Riley R."/>
            <person name="Tritt A."/>
            <person name="Adam C."/>
            <person name="Daum C."/>
            <person name="Floudas D."/>
            <person name="Sun H."/>
            <person name="Yadav J.S."/>
            <person name="Pangilinan J."/>
            <person name="Larsson K.H."/>
            <person name="Matsuura K."/>
            <person name="Barry K."/>
            <person name="Labutti K."/>
            <person name="Kuo R."/>
            <person name="Ohm R.A."/>
            <person name="Bhattacharya S.S."/>
            <person name="Shirouzu T."/>
            <person name="Yoshinaga Y."/>
            <person name="Martin F.M."/>
            <person name="Grigoriev I.V."/>
            <person name="Hibbett D.S."/>
        </authorList>
    </citation>
    <scope>NUCLEOTIDE SEQUENCE [LARGE SCALE GENOMIC DNA]</scope>
    <source>
        <strain evidence="8 9">HHB9708</strain>
    </source>
</reference>
<keyword evidence="9" id="KW-1185">Reference proteome</keyword>
<proteinExistence type="predicted"/>
<dbReference type="PANTHER" id="PTHR33281">
    <property type="entry name" value="UPF0187 PROTEIN YNEE"/>
    <property type="match status" value="1"/>
</dbReference>
<dbReference type="STRING" id="1314777.A0A165AGW6"/>
<comment type="subcellular location">
    <subcellularLocation>
        <location evidence="1">Membrane</location>
        <topology evidence="1">Multi-pass membrane protein</topology>
    </subcellularLocation>
</comment>
<dbReference type="AlphaFoldDB" id="A0A165AGW6"/>
<evidence type="ECO:0000256" key="4">
    <source>
        <dbReference type="ARBA" id="ARBA00022989"/>
    </source>
</evidence>
<dbReference type="Proteomes" id="UP000076722">
    <property type="component" value="Unassembled WGS sequence"/>
</dbReference>
<dbReference type="InterPro" id="IPR044669">
    <property type="entry name" value="YneE/VCCN1/2-like"/>
</dbReference>